<dbReference type="AlphaFoldDB" id="A0A397GY52"/>
<dbReference type="Pfam" id="PF00136">
    <property type="entry name" value="DNA_pol_B"/>
    <property type="match status" value="1"/>
</dbReference>
<dbReference type="PANTHER" id="PTHR10322:SF23">
    <property type="entry name" value="DNA POLYMERASE DELTA CATALYTIC SUBUNIT"/>
    <property type="match status" value="1"/>
</dbReference>
<dbReference type="SUPFAM" id="SSF53098">
    <property type="entry name" value="Ribonuclease H-like"/>
    <property type="match status" value="1"/>
</dbReference>
<dbReference type="Proteomes" id="UP000266861">
    <property type="component" value="Unassembled WGS sequence"/>
</dbReference>
<dbReference type="InterPro" id="IPR012337">
    <property type="entry name" value="RNaseH-like_sf"/>
</dbReference>
<dbReference type="GO" id="GO:0000166">
    <property type="term" value="F:nucleotide binding"/>
    <property type="evidence" value="ECO:0007669"/>
    <property type="project" value="InterPro"/>
</dbReference>
<dbReference type="GO" id="GO:0006261">
    <property type="term" value="P:DNA-templated DNA replication"/>
    <property type="evidence" value="ECO:0007669"/>
    <property type="project" value="TreeGrafter"/>
</dbReference>
<keyword evidence="3" id="KW-0808">Transferase</keyword>
<keyword evidence="5" id="KW-0239">DNA-directed DNA polymerase</keyword>
<comment type="caution">
    <text evidence="11">The sequence shown here is derived from an EMBL/GenBank/DDBJ whole genome shotgun (WGS) entry which is preliminary data.</text>
</comment>
<comment type="catalytic activity">
    <reaction evidence="8">
        <text>DNA(n) + a 2'-deoxyribonucleoside 5'-triphosphate = DNA(n+1) + diphosphate</text>
        <dbReference type="Rhea" id="RHEA:22508"/>
        <dbReference type="Rhea" id="RHEA-COMP:17339"/>
        <dbReference type="Rhea" id="RHEA-COMP:17340"/>
        <dbReference type="ChEBI" id="CHEBI:33019"/>
        <dbReference type="ChEBI" id="CHEBI:61560"/>
        <dbReference type="ChEBI" id="CHEBI:173112"/>
        <dbReference type="EC" id="2.7.7.7"/>
    </reaction>
</comment>
<feature type="domain" description="DNA-directed DNA polymerase family B exonuclease" evidence="10">
    <location>
        <begin position="32"/>
        <end position="81"/>
    </location>
</feature>
<keyword evidence="6" id="KW-0238">DNA-binding</keyword>
<reference evidence="11 12" key="1">
    <citation type="submission" date="2018-08" db="EMBL/GenBank/DDBJ databases">
        <title>Genome and evolution of the arbuscular mycorrhizal fungus Diversispora epigaea (formerly Glomus versiforme) and its bacterial endosymbionts.</title>
        <authorList>
            <person name="Sun X."/>
            <person name="Fei Z."/>
            <person name="Harrison M."/>
        </authorList>
    </citation>
    <scope>NUCLEOTIDE SEQUENCE [LARGE SCALE GENOMIC DNA]</scope>
    <source>
        <strain evidence="11 12">IT104</strain>
    </source>
</reference>
<feature type="domain" description="DNA-directed DNA polymerase family B multifunctional" evidence="9">
    <location>
        <begin position="266"/>
        <end position="352"/>
    </location>
</feature>
<evidence type="ECO:0000256" key="2">
    <source>
        <dbReference type="ARBA" id="ARBA00012417"/>
    </source>
</evidence>
<dbReference type="Gene3D" id="3.30.420.10">
    <property type="entry name" value="Ribonuclease H-like superfamily/Ribonuclease H"/>
    <property type="match status" value="1"/>
</dbReference>
<dbReference type="PANTHER" id="PTHR10322">
    <property type="entry name" value="DNA POLYMERASE CATALYTIC SUBUNIT"/>
    <property type="match status" value="1"/>
</dbReference>
<dbReference type="InterPro" id="IPR006172">
    <property type="entry name" value="DNA-dir_DNA_pol_B"/>
</dbReference>
<dbReference type="InterPro" id="IPR023211">
    <property type="entry name" value="DNA_pol_palm_dom_sf"/>
</dbReference>
<keyword evidence="4" id="KW-0548">Nucleotidyltransferase</keyword>
<evidence type="ECO:0000256" key="4">
    <source>
        <dbReference type="ARBA" id="ARBA00022695"/>
    </source>
</evidence>
<evidence type="ECO:0000256" key="5">
    <source>
        <dbReference type="ARBA" id="ARBA00022932"/>
    </source>
</evidence>
<dbReference type="STRING" id="1348612.A0A397GY52"/>
<dbReference type="GO" id="GO:0003677">
    <property type="term" value="F:DNA binding"/>
    <property type="evidence" value="ECO:0007669"/>
    <property type="project" value="UniProtKB-KW"/>
</dbReference>
<dbReference type="SUPFAM" id="SSF56672">
    <property type="entry name" value="DNA/RNA polymerases"/>
    <property type="match status" value="1"/>
</dbReference>
<evidence type="ECO:0000259" key="9">
    <source>
        <dbReference type="Pfam" id="PF00136"/>
    </source>
</evidence>
<evidence type="ECO:0000256" key="3">
    <source>
        <dbReference type="ARBA" id="ARBA00022679"/>
    </source>
</evidence>
<evidence type="ECO:0000313" key="11">
    <source>
        <dbReference type="EMBL" id="RHZ54548.1"/>
    </source>
</evidence>
<evidence type="ECO:0000256" key="1">
    <source>
        <dbReference type="ARBA" id="ARBA00005755"/>
    </source>
</evidence>
<keyword evidence="12" id="KW-1185">Reference proteome</keyword>
<dbReference type="InterPro" id="IPR006133">
    <property type="entry name" value="DNA-dir_DNA_pol_B_exonuc"/>
</dbReference>
<dbReference type="InterPro" id="IPR043502">
    <property type="entry name" value="DNA/RNA_pol_sf"/>
</dbReference>
<dbReference type="GO" id="GO:0003887">
    <property type="term" value="F:DNA-directed DNA polymerase activity"/>
    <property type="evidence" value="ECO:0007669"/>
    <property type="project" value="UniProtKB-KW"/>
</dbReference>
<evidence type="ECO:0000256" key="8">
    <source>
        <dbReference type="ARBA" id="ARBA00049244"/>
    </source>
</evidence>
<comment type="similarity">
    <text evidence="1">Belongs to the DNA polymerase type-B family.</text>
</comment>
<name>A0A397GY52_9GLOM</name>
<accession>A0A397GY52</accession>
<protein>
    <recommendedName>
        <fullName evidence="7">DNA polymerase delta catalytic subunit</fullName>
        <ecNumber evidence="2">2.7.7.7</ecNumber>
    </recommendedName>
</protein>
<dbReference type="Gene3D" id="3.90.1600.10">
    <property type="entry name" value="Palm domain of DNA polymerase"/>
    <property type="match status" value="1"/>
</dbReference>
<dbReference type="SMART" id="SM00486">
    <property type="entry name" value="POLBc"/>
    <property type="match status" value="1"/>
</dbReference>
<evidence type="ECO:0000313" key="12">
    <source>
        <dbReference type="Proteomes" id="UP000266861"/>
    </source>
</evidence>
<dbReference type="OrthoDB" id="2438545at2759"/>
<evidence type="ECO:0000256" key="6">
    <source>
        <dbReference type="ARBA" id="ARBA00023125"/>
    </source>
</evidence>
<dbReference type="InterPro" id="IPR050240">
    <property type="entry name" value="DNA_pol_type-B"/>
</dbReference>
<dbReference type="EC" id="2.7.7.7" evidence="2"/>
<gene>
    <name evidence="11" type="ORF">Glove_426g54</name>
</gene>
<proteinExistence type="inferred from homology"/>
<evidence type="ECO:0000256" key="7">
    <source>
        <dbReference type="ARBA" id="ARBA00024411"/>
    </source>
</evidence>
<evidence type="ECO:0000259" key="10">
    <source>
        <dbReference type="Pfam" id="PF03104"/>
    </source>
</evidence>
<organism evidence="11 12">
    <name type="scientific">Diversispora epigaea</name>
    <dbReference type="NCBI Taxonomy" id="1348612"/>
    <lineage>
        <taxon>Eukaryota</taxon>
        <taxon>Fungi</taxon>
        <taxon>Fungi incertae sedis</taxon>
        <taxon>Mucoromycota</taxon>
        <taxon>Glomeromycotina</taxon>
        <taxon>Glomeromycetes</taxon>
        <taxon>Diversisporales</taxon>
        <taxon>Diversisporaceae</taxon>
        <taxon>Diversispora</taxon>
    </lineage>
</organism>
<dbReference type="InterPro" id="IPR036397">
    <property type="entry name" value="RNaseH_sf"/>
</dbReference>
<dbReference type="EMBL" id="PQFF01000377">
    <property type="protein sequence ID" value="RHZ54548.1"/>
    <property type="molecule type" value="Genomic_DNA"/>
</dbReference>
<dbReference type="Pfam" id="PF03104">
    <property type="entry name" value="DNA_pol_B_exo1"/>
    <property type="match status" value="1"/>
</dbReference>
<dbReference type="InterPro" id="IPR006134">
    <property type="entry name" value="DNA-dir_DNA_pol_B_multi_dom"/>
</dbReference>
<sequence length="369" mass="42327">MTIHWKDDLKPLKQICLVDVETDPDPKWITVICGNQTNILKAFALCWRALAPDIVIGFNDSDYNWPFIVEKASRLRILDWMWLQMSANSRQSTTEQILRWNYYGSIGKNPGSVENSSVIRENVCEDEEEDFSQRAVKIKISSEESFISSFLKFPGCVPIDIRASFKKLYPRSEVQKGSSLKFYLKMCDLGGKIDMPINRIWDHYEIAKQGYSTESAKHMHEVTEYCIIDALRCQQLLVKRNVINDNREVASIAYVSLFDAHYRANGMKVCNLLGAEAWKQNILISMIPCKDIESGKYPGAHVFPPIKGLNNKRPVTGLDFASLYPSIIMTYNFSPEKIVLEEKEAIDLQQKGIRLHKIEFPFNGRILQA</sequence>